<dbReference type="Gene3D" id="3.50.50.60">
    <property type="entry name" value="FAD/NAD(P)-binding domain"/>
    <property type="match status" value="1"/>
</dbReference>
<evidence type="ECO:0000256" key="1">
    <source>
        <dbReference type="ARBA" id="ARBA00001974"/>
    </source>
</evidence>
<evidence type="ECO:0000259" key="5">
    <source>
        <dbReference type="Pfam" id="PF01494"/>
    </source>
</evidence>
<dbReference type="SUPFAM" id="SSF51905">
    <property type="entry name" value="FAD/NAD(P)-binding domain"/>
    <property type="match status" value="1"/>
</dbReference>
<dbReference type="PANTHER" id="PTHR43004:SF19">
    <property type="entry name" value="BINDING MONOOXYGENASE, PUTATIVE (JCVI)-RELATED"/>
    <property type="match status" value="1"/>
</dbReference>
<feature type="domain" description="FAD-binding" evidence="5">
    <location>
        <begin position="6"/>
        <end position="231"/>
    </location>
</feature>
<keyword evidence="4" id="KW-1133">Transmembrane helix</keyword>
<dbReference type="Proteomes" id="UP000295418">
    <property type="component" value="Unassembled WGS sequence"/>
</dbReference>
<dbReference type="PANTHER" id="PTHR43004">
    <property type="entry name" value="TRK SYSTEM POTASSIUM UPTAKE PROTEIN"/>
    <property type="match status" value="1"/>
</dbReference>
<protein>
    <recommendedName>
        <fullName evidence="5">FAD-binding domain-containing protein</fullName>
    </recommendedName>
</protein>
<sequence>MTNVTKTPILIVGGGLVGLSMALFLNQHQVPYILVERRSGTSIHPRARGLGVRAMELMRQVGIEAEIKQAGAAMSKNFGLLDAETLAQADFEQAVKQTKYMLSMMKTENFSLSPTYGGKCTQDTLEPVMLAAALNRDGHIRFNTELVSFEQDNTGVTATVMDRTTESMETIYAQYLIATDGANSRIRQALDITMSGRGSLSHQINILFEADLSDLLHERSFSICNIKNKHKMAR</sequence>
<dbReference type="EMBL" id="SKFG01000050">
    <property type="protein sequence ID" value="TCZ69566.1"/>
    <property type="molecule type" value="Genomic_DNA"/>
</dbReference>
<keyword evidence="7" id="KW-1185">Reference proteome</keyword>
<keyword evidence="4" id="KW-0472">Membrane</keyword>
<proteinExistence type="predicted"/>
<keyword evidence="4" id="KW-0812">Transmembrane</keyword>
<evidence type="ECO:0000256" key="2">
    <source>
        <dbReference type="ARBA" id="ARBA00022630"/>
    </source>
</evidence>
<dbReference type="OrthoDB" id="9766816at2"/>
<name>A0A4R4DXK8_9BACL</name>
<evidence type="ECO:0000256" key="3">
    <source>
        <dbReference type="ARBA" id="ARBA00022827"/>
    </source>
</evidence>
<dbReference type="Gene3D" id="3.30.9.10">
    <property type="entry name" value="D-Amino Acid Oxidase, subunit A, domain 2"/>
    <property type="match status" value="1"/>
</dbReference>
<keyword evidence="2" id="KW-0285">Flavoprotein</keyword>
<reference evidence="6 7" key="1">
    <citation type="submission" date="2019-03" db="EMBL/GenBank/DDBJ databases">
        <authorList>
            <person name="Kim M.K.M."/>
        </authorList>
    </citation>
    <scope>NUCLEOTIDE SEQUENCE [LARGE SCALE GENOMIC DNA]</scope>
    <source>
        <strain evidence="6 7">18JY21-1</strain>
    </source>
</reference>
<comment type="cofactor">
    <cofactor evidence="1">
        <name>FAD</name>
        <dbReference type="ChEBI" id="CHEBI:57692"/>
    </cofactor>
</comment>
<dbReference type="Pfam" id="PF01494">
    <property type="entry name" value="FAD_binding_3"/>
    <property type="match status" value="1"/>
</dbReference>
<accession>A0A4R4DXK8</accession>
<dbReference type="GO" id="GO:0071949">
    <property type="term" value="F:FAD binding"/>
    <property type="evidence" value="ECO:0007669"/>
    <property type="project" value="InterPro"/>
</dbReference>
<dbReference type="InterPro" id="IPR050641">
    <property type="entry name" value="RIFMO-like"/>
</dbReference>
<dbReference type="InterPro" id="IPR036188">
    <property type="entry name" value="FAD/NAD-bd_sf"/>
</dbReference>
<dbReference type="RefSeq" id="WP_132420532.1">
    <property type="nucleotide sequence ID" value="NZ_SKFG01000050.1"/>
</dbReference>
<dbReference type="InterPro" id="IPR002938">
    <property type="entry name" value="FAD-bd"/>
</dbReference>
<evidence type="ECO:0000256" key="4">
    <source>
        <dbReference type="SAM" id="Phobius"/>
    </source>
</evidence>
<gene>
    <name evidence="6" type="ORF">E0485_23765</name>
</gene>
<evidence type="ECO:0000313" key="7">
    <source>
        <dbReference type="Proteomes" id="UP000295418"/>
    </source>
</evidence>
<comment type="caution">
    <text evidence="6">The sequence shown here is derived from an EMBL/GenBank/DDBJ whole genome shotgun (WGS) entry which is preliminary data.</text>
</comment>
<dbReference type="PRINTS" id="PR00420">
    <property type="entry name" value="RNGMNOXGNASE"/>
</dbReference>
<dbReference type="AlphaFoldDB" id="A0A4R4DXK8"/>
<keyword evidence="3" id="KW-0274">FAD</keyword>
<feature type="transmembrane region" description="Helical" evidence="4">
    <location>
        <begin position="7"/>
        <end position="25"/>
    </location>
</feature>
<dbReference type="GO" id="GO:0016709">
    <property type="term" value="F:oxidoreductase activity, acting on paired donors, with incorporation or reduction of molecular oxygen, NAD(P)H as one donor, and incorporation of one atom of oxygen"/>
    <property type="evidence" value="ECO:0007669"/>
    <property type="project" value="UniProtKB-ARBA"/>
</dbReference>
<evidence type="ECO:0000313" key="6">
    <source>
        <dbReference type="EMBL" id="TCZ69566.1"/>
    </source>
</evidence>
<organism evidence="6 7">
    <name type="scientific">Paenibacillus albiflavus</name>
    <dbReference type="NCBI Taxonomy" id="2545760"/>
    <lineage>
        <taxon>Bacteria</taxon>
        <taxon>Bacillati</taxon>
        <taxon>Bacillota</taxon>
        <taxon>Bacilli</taxon>
        <taxon>Bacillales</taxon>
        <taxon>Paenibacillaceae</taxon>
        <taxon>Paenibacillus</taxon>
    </lineage>
</organism>